<proteinExistence type="predicted"/>
<accession>A0A0B6XZ56</accession>
<name>A0A0B6XZ56_9EUPU</name>
<feature type="non-terminal residue" evidence="1">
    <location>
        <position position="1"/>
    </location>
</feature>
<evidence type="ECO:0000313" key="1">
    <source>
        <dbReference type="EMBL" id="CEK49342.1"/>
    </source>
</evidence>
<dbReference type="AlphaFoldDB" id="A0A0B6XZ56"/>
<dbReference type="EMBL" id="HACG01002477">
    <property type="protein sequence ID" value="CEK49342.1"/>
    <property type="molecule type" value="Transcribed_RNA"/>
</dbReference>
<gene>
    <name evidence="1" type="primary">ORF7394</name>
</gene>
<reference evidence="1" key="1">
    <citation type="submission" date="2014-12" db="EMBL/GenBank/DDBJ databases">
        <title>Insight into the proteome of Arion vulgaris.</title>
        <authorList>
            <person name="Aradska J."/>
            <person name="Bulat T."/>
            <person name="Smidak R."/>
            <person name="Sarate P."/>
            <person name="Gangsoo J."/>
            <person name="Sialana F."/>
            <person name="Bilban M."/>
            <person name="Lubec G."/>
        </authorList>
    </citation>
    <scope>NUCLEOTIDE SEQUENCE</scope>
    <source>
        <tissue evidence="1">Skin</tissue>
    </source>
</reference>
<organism evidence="1">
    <name type="scientific">Arion vulgaris</name>
    <dbReference type="NCBI Taxonomy" id="1028688"/>
    <lineage>
        <taxon>Eukaryota</taxon>
        <taxon>Metazoa</taxon>
        <taxon>Spiralia</taxon>
        <taxon>Lophotrochozoa</taxon>
        <taxon>Mollusca</taxon>
        <taxon>Gastropoda</taxon>
        <taxon>Heterobranchia</taxon>
        <taxon>Euthyneura</taxon>
        <taxon>Panpulmonata</taxon>
        <taxon>Eupulmonata</taxon>
        <taxon>Stylommatophora</taxon>
        <taxon>Helicina</taxon>
        <taxon>Arionoidea</taxon>
        <taxon>Arionidae</taxon>
        <taxon>Arion</taxon>
    </lineage>
</organism>
<protein>
    <submittedName>
        <fullName evidence="1">Uncharacterized protein</fullName>
    </submittedName>
</protein>
<sequence length="50" mass="5994">LHLPALHTHCLELESSRYERKFCQTLPPKMRGKNEKLIMSWSSKHHFMCL</sequence>